<evidence type="ECO:0000313" key="6">
    <source>
        <dbReference type="EMBL" id="KAK3365231.1"/>
    </source>
</evidence>
<gene>
    <name evidence="6" type="ORF">B0T24DRAFT_683855</name>
</gene>
<evidence type="ECO:0000313" key="7">
    <source>
        <dbReference type="Proteomes" id="UP001287356"/>
    </source>
</evidence>
<reference evidence="6" key="2">
    <citation type="submission" date="2023-06" db="EMBL/GenBank/DDBJ databases">
        <authorList>
            <consortium name="Lawrence Berkeley National Laboratory"/>
            <person name="Haridas S."/>
            <person name="Hensen N."/>
            <person name="Bonometti L."/>
            <person name="Westerberg I."/>
            <person name="Brannstrom I.O."/>
            <person name="Guillou S."/>
            <person name="Cros-Aarteil S."/>
            <person name="Calhoun S."/>
            <person name="Kuo A."/>
            <person name="Mondo S."/>
            <person name="Pangilinan J."/>
            <person name="Riley R."/>
            <person name="Labutti K."/>
            <person name="Andreopoulos B."/>
            <person name="Lipzen A."/>
            <person name="Chen C."/>
            <person name="Yanf M."/>
            <person name="Daum C."/>
            <person name="Ng V."/>
            <person name="Clum A."/>
            <person name="Steindorff A."/>
            <person name="Ohm R."/>
            <person name="Martin F."/>
            <person name="Silar P."/>
            <person name="Natvig D."/>
            <person name="Lalanne C."/>
            <person name="Gautier V."/>
            <person name="Ament-Velasquez S.L."/>
            <person name="Kruys A."/>
            <person name="Hutchinson M.I."/>
            <person name="Powell A.J."/>
            <person name="Barry K."/>
            <person name="Miller A.N."/>
            <person name="Grigoriev I.V."/>
            <person name="Debuchy R."/>
            <person name="Gladieux P."/>
            <person name="Thoren M.H."/>
            <person name="Johannesson H."/>
        </authorList>
    </citation>
    <scope>NUCLEOTIDE SEQUENCE</scope>
    <source>
        <strain evidence="6">CBS 958.72</strain>
    </source>
</reference>
<feature type="domain" description="Protein kinase" evidence="5">
    <location>
        <begin position="42"/>
        <end position="302"/>
    </location>
</feature>
<keyword evidence="7" id="KW-1185">Reference proteome</keyword>
<dbReference type="Pfam" id="PF00069">
    <property type="entry name" value="Pkinase"/>
    <property type="match status" value="1"/>
</dbReference>
<dbReference type="InterPro" id="IPR000719">
    <property type="entry name" value="Prot_kinase_dom"/>
</dbReference>
<dbReference type="PROSITE" id="PS50011">
    <property type="entry name" value="PROTEIN_KINASE_DOM"/>
    <property type="match status" value="1"/>
</dbReference>
<dbReference type="PANTHER" id="PTHR43289">
    <property type="entry name" value="MITOGEN-ACTIVATED PROTEIN KINASE KINASE KINASE 20-RELATED"/>
    <property type="match status" value="1"/>
</dbReference>
<keyword evidence="4" id="KW-0067">ATP-binding</keyword>
<proteinExistence type="predicted"/>
<evidence type="ECO:0000256" key="3">
    <source>
        <dbReference type="ARBA" id="ARBA00022777"/>
    </source>
</evidence>
<keyword evidence="3 6" id="KW-0418">Kinase</keyword>
<evidence type="ECO:0000259" key="5">
    <source>
        <dbReference type="PROSITE" id="PS50011"/>
    </source>
</evidence>
<dbReference type="PANTHER" id="PTHR43289:SF6">
    <property type="entry name" value="SERINE_THREONINE-PROTEIN KINASE NEKL-3"/>
    <property type="match status" value="1"/>
</dbReference>
<evidence type="ECO:0000256" key="4">
    <source>
        <dbReference type="ARBA" id="ARBA00022840"/>
    </source>
</evidence>
<organism evidence="6 7">
    <name type="scientific">Lasiosphaeria ovina</name>
    <dbReference type="NCBI Taxonomy" id="92902"/>
    <lineage>
        <taxon>Eukaryota</taxon>
        <taxon>Fungi</taxon>
        <taxon>Dikarya</taxon>
        <taxon>Ascomycota</taxon>
        <taxon>Pezizomycotina</taxon>
        <taxon>Sordariomycetes</taxon>
        <taxon>Sordariomycetidae</taxon>
        <taxon>Sordariales</taxon>
        <taxon>Lasiosphaeriaceae</taxon>
        <taxon>Lasiosphaeria</taxon>
    </lineage>
</organism>
<keyword evidence="1" id="KW-0808">Transferase</keyword>
<dbReference type="SUPFAM" id="SSF56112">
    <property type="entry name" value="Protein kinase-like (PK-like)"/>
    <property type="match status" value="1"/>
</dbReference>
<dbReference type="GO" id="GO:0005524">
    <property type="term" value="F:ATP binding"/>
    <property type="evidence" value="ECO:0007669"/>
    <property type="project" value="UniProtKB-KW"/>
</dbReference>
<name>A0AAE0MZE8_9PEZI</name>
<dbReference type="GO" id="GO:0004674">
    <property type="term" value="F:protein serine/threonine kinase activity"/>
    <property type="evidence" value="ECO:0007669"/>
    <property type="project" value="TreeGrafter"/>
</dbReference>
<comment type="caution">
    <text evidence="6">The sequence shown here is derived from an EMBL/GenBank/DDBJ whole genome shotgun (WGS) entry which is preliminary data.</text>
</comment>
<dbReference type="Gene3D" id="1.10.510.10">
    <property type="entry name" value="Transferase(Phosphotransferase) domain 1"/>
    <property type="match status" value="1"/>
</dbReference>
<keyword evidence="2" id="KW-0547">Nucleotide-binding</keyword>
<evidence type="ECO:0000256" key="2">
    <source>
        <dbReference type="ARBA" id="ARBA00022741"/>
    </source>
</evidence>
<dbReference type="SMART" id="SM00220">
    <property type="entry name" value="S_TKc"/>
    <property type="match status" value="1"/>
</dbReference>
<dbReference type="InterPro" id="IPR011009">
    <property type="entry name" value="Kinase-like_dom_sf"/>
</dbReference>
<reference evidence="6" key="1">
    <citation type="journal article" date="2023" name="Mol. Phylogenet. Evol.">
        <title>Genome-scale phylogeny and comparative genomics of the fungal order Sordariales.</title>
        <authorList>
            <person name="Hensen N."/>
            <person name="Bonometti L."/>
            <person name="Westerberg I."/>
            <person name="Brannstrom I.O."/>
            <person name="Guillou S."/>
            <person name="Cros-Aarteil S."/>
            <person name="Calhoun S."/>
            <person name="Haridas S."/>
            <person name="Kuo A."/>
            <person name="Mondo S."/>
            <person name="Pangilinan J."/>
            <person name="Riley R."/>
            <person name="LaButti K."/>
            <person name="Andreopoulos B."/>
            <person name="Lipzen A."/>
            <person name="Chen C."/>
            <person name="Yan M."/>
            <person name="Daum C."/>
            <person name="Ng V."/>
            <person name="Clum A."/>
            <person name="Steindorff A."/>
            <person name="Ohm R.A."/>
            <person name="Martin F."/>
            <person name="Silar P."/>
            <person name="Natvig D.O."/>
            <person name="Lalanne C."/>
            <person name="Gautier V."/>
            <person name="Ament-Velasquez S.L."/>
            <person name="Kruys A."/>
            <person name="Hutchinson M.I."/>
            <person name="Powell A.J."/>
            <person name="Barry K."/>
            <person name="Miller A.N."/>
            <person name="Grigoriev I.V."/>
            <person name="Debuchy R."/>
            <person name="Gladieux P."/>
            <person name="Hiltunen Thoren M."/>
            <person name="Johannesson H."/>
        </authorList>
    </citation>
    <scope>NUCLEOTIDE SEQUENCE</scope>
    <source>
        <strain evidence="6">CBS 958.72</strain>
    </source>
</reference>
<sequence length="302" mass="33838">MSKFDFQYEVECKVPADPKDESIEIEPEAIPTRWSLGNVNGEDVLHMAVRGGPSLLVPGENIFPPLPIPWRFARTDVTVHHSWDQEPDPDVFYLKRPWVDAYNPGSPSHDVAVWFAMEIKNMEQLSRHDPHPNLVRYHGCRVRKGRVTGLMLGRVPGGTLFDYVSEGKIIEDKPAFLEALGSAVKHLHDVVGLVHNDIHPSNIMISPDGTTPTLIDLGSALPDGEEMLRCLPFTCWGNDPLDTVAEKHFVGPISGRPISRKSRDLAALERLGVCIEEGKFEPNEILEQEKDEFVQAGMRLQK</sequence>
<protein>
    <submittedName>
        <fullName evidence="6">Kinase-like domain-containing protein</fullName>
    </submittedName>
</protein>
<accession>A0AAE0MZE8</accession>
<evidence type="ECO:0000256" key="1">
    <source>
        <dbReference type="ARBA" id="ARBA00022679"/>
    </source>
</evidence>
<dbReference type="EMBL" id="JAULSN010000009">
    <property type="protein sequence ID" value="KAK3365231.1"/>
    <property type="molecule type" value="Genomic_DNA"/>
</dbReference>
<dbReference type="Proteomes" id="UP001287356">
    <property type="component" value="Unassembled WGS sequence"/>
</dbReference>
<dbReference type="AlphaFoldDB" id="A0AAE0MZE8"/>